<evidence type="ECO:0000313" key="2">
    <source>
        <dbReference type="Proteomes" id="UP001147733"/>
    </source>
</evidence>
<dbReference type="RefSeq" id="XP_056505210.1">
    <property type="nucleotide sequence ID" value="XM_056639453.1"/>
</dbReference>
<sequence>MGSFGGCVNLEHFKKTKTASRVNDMRSSKDGQNLHTNVGTISFQDLLNEIKNGMFGSDDLQELWVDDQWISKLSLIPRNKEAHALIQSPGM</sequence>
<dbReference type="GeneID" id="81378620"/>
<gene>
    <name evidence="1" type="ORF">N7469_000533</name>
</gene>
<dbReference type="EMBL" id="JAPQKT010000001">
    <property type="protein sequence ID" value="KAJ5242206.1"/>
    <property type="molecule type" value="Genomic_DNA"/>
</dbReference>
<accession>A0A9W9PD59</accession>
<keyword evidence="2" id="KW-1185">Reference proteome</keyword>
<dbReference type="AlphaFoldDB" id="A0A9W9PD59"/>
<comment type="caution">
    <text evidence="1">The sequence shown here is derived from an EMBL/GenBank/DDBJ whole genome shotgun (WGS) entry which is preliminary data.</text>
</comment>
<organism evidence="1 2">
    <name type="scientific">Penicillium citrinum</name>
    <dbReference type="NCBI Taxonomy" id="5077"/>
    <lineage>
        <taxon>Eukaryota</taxon>
        <taxon>Fungi</taxon>
        <taxon>Dikarya</taxon>
        <taxon>Ascomycota</taxon>
        <taxon>Pezizomycotina</taxon>
        <taxon>Eurotiomycetes</taxon>
        <taxon>Eurotiomycetidae</taxon>
        <taxon>Eurotiales</taxon>
        <taxon>Aspergillaceae</taxon>
        <taxon>Penicillium</taxon>
    </lineage>
</organism>
<reference evidence="1" key="2">
    <citation type="journal article" date="2023" name="IMA Fungus">
        <title>Comparative genomic study of the Penicillium genus elucidates a diverse pangenome and 15 lateral gene transfer events.</title>
        <authorList>
            <person name="Petersen C."/>
            <person name="Sorensen T."/>
            <person name="Nielsen M.R."/>
            <person name="Sondergaard T.E."/>
            <person name="Sorensen J.L."/>
            <person name="Fitzpatrick D.A."/>
            <person name="Frisvad J.C."/>
            <person name="Nielsen K.L."/>
        </authorList>
    </citation>
    <scope>NUCLEOTIDE SEQUENCE</scope>
    <source>
        <strain evidence="1">IBT 23319</strain>
    </source>
</reference>
<reference evidence="1" key="1">
    <citation type="submission" date="2022-11" db="EMBL/GenBank/DDBJ databases">
        <authorList>
            <person name="Petersen C."/>
        </authorList>
    </citation>
    <scope>NUCLEOTIDE SEQUENCE</scope>
    <source>
        <strain evidence="1">IBT 23319</strain>
    </source>
</reference>
<evidence type="ECO:0000313" key="1">
    <source>
        <dbReference type="EMBL" id="KAJ5242206.1"/>
    </source>
</evidence>
<protein>
    <submittedName>
        <fullName evidence="1">Uncharacterized protein</fullName>
    </submittedName>
</protein>
<name>A0A9W9PD59_PENCI</name>
<dbReference type="Proteomes" id="UP001147733">
    <property type="component" value="Unassembled WGS sequence"/>
</dbReference>
<proteinExistence type="predicted"/>